<feature type="region of interest" description="Disordered" evidence="1">
    <location>
        <begin position="79"/>
        <end position="111"/>
    </location>
</feature>
<proteinExistence type="predicted"/>
<evidence type="ECO:0000313" key="2">
    <source>
        <dbReference type="EMBL" id="KAK9730539.1"/>
    </source>
</evidence>
<sequence>MVILISFTDFPKNCSEAVCSSSSAFMILHWATPVTVKGTPWAVSTVSHIGFNVITSSESLWTSVTNHQAHAHPPTIVTRFVDPQHPPKRTLDIGNQPPGPRPSTDDRYSFR</sequence>
<protein>
    <submittedName>
        <fullName evidence="2">Uncharacterized protein</fullName>
    </submittedName>
</protein>
<evidence type="ECO:0000256" key="1">
    <source>
        <dbReference type="SAM" id="MobiDB-lite"/>
    </source>
</evidence>
<comment type="caution">
    <text evidence="2">The sequence shown here is derived from an EMBL/GenBank/DDBJ whole genome shotgun (WGS) entry which is preliminary data.</text>
</comment>
<organism evidence="2 3">
    <name type="scientific">Popillia japonica</name>
    <name type="common">Japanese beetle</name>
    <dbReference type="NCBI Taxonomy" id="7064"/>
    <lineage>
        <taxon>Eukaryota</taxon>
        <taxon>Metazoa</taxon>
        <taxon>Ecdysozoa</taxon>
        <taxon>Arthropoda</taxon>
        <taxon>Hexapoda</taxon>
        <taxon>Insecta</taxon>
        <taxon>Pterygota</taxon>
        <taxon>Neoptera</taxon>
        <taxon>Endopterygota</taxon>
        <taxon>Coleoptera</taxon>
        <taxon>Polyphaga</taxon>
        <taxon>Scarabaeiformia</taxon>
        <taxon>Scarabaeidae</taxon>
        <taxon>Rutelinae</taxon>
        <taxon>Popillia</taxon>
    </lineage>
</organism>
<evidence type="ECO:0000313" key="3">
    <source>
        <dbReference type="Proteomes" id="UP001458880"/>
    </source>
</evidence>
<accession>A0AAW1L9H9</accession>
<keyword evidence="3" id="KW-1185">Reference proteome</keyword>
<name>A0AAW1L9H9_POPJA</name>
<dbReference type="EMBL" id="JASPKY010000145">
    <property type="protein sequence ID" value="KAK9730539.1"/>
    <property type="molecule type" value="Genomic_DNA"/>
</dbReference>
<gene>
    <name evidence="2" type="ORF">QE152_g14414</name>
</gene>
<reference evidence="2 3" key="1">
    <citation type="journal article" date="2024" name="BMC Genomics">
        <title>De novo assembly and annotation of Popillia japonica's genome with initial clues to its potential as an invasive pest.</title>
        <authorList>
            <person name="Cucini C."/>
            <person name="Boschi S."/>
            <person name="Funari R."/>
            <person name="Cardaioli E."/>
            <person name="Iannotti N."/>
            <person name="Marturano G."/>
            <person name="Paoli F."/>
            <person name="Bruttini M."/>
            <person name="Carapelli A."/>
            <person name="Frati F."/>
            <person name="Nardi F."/>
        </authorList>
    </citation>
    <scope>NUCLEOTIDE SEQUENCE [LARGE SCALE GENOMIC DNA]</scope>
    <source>
        <strain evidence="2">DMR45628</strain>
    </source>
</reference>
<dbReference type="Proteomes" id="UP001458880">
    <property type="component" value="Unassembled WGS sequence"/>
</dbReference>
<dbReference type="AlphaFoldDB" id="A0AAW1L9H9"/>